<dbReference type="Proteomes" id="UP001627284">
    <property type="component" value="Unassembled WGS sequence"/>
</dbReference>
<sequence length="279" mass="32318">KRQNTRRKKISCHISMAAAARSSAVFKRAASTAAQVLRHQNFSSAAAAADIHRPGDFYCDDSEGEESAVYQHTLKFQRPSTIKQHQLLHNSVSLIGKIDYPFKRVNTKNGSFGVHTLLSVSGSSQSRSSFKVMLKMWDEMAEVSMEHLKSNDLVYVWGHLGSYIKTDENGKHKMRYQVDVKEINFVTPDVQALATPEFQKKESRGEDELENYRNRIQLWQIFLASPFEWMDFRKSKINPKYPDFKNRDTGEVLWLRTDDPPWIKRQLDILDSRFSYESF</sequence>
<dbReference type="PANTHER" id="PTHR10302:SF18">
    <property type="entry name" value="PROTEIN OSB1, MITOCHONDRIAL"/>
    <property type="match status" value="1"/>
</dbReference>
<evidence type="ECO:0000313" key="4">
    <source>
        <dbReference type="Proteomes" id="UP001627284"/>
    </source>
</evidence>
<dbReference type="PANTHER" id="PTHR10302">
    <property type="entry name" value="SINGLE-STRANDED DNA-BINDING PROTEIN"/>
    <property type="match status" value="1"/>
</dbReference>
<evidence type="ECO:0008006" key="5">
    <source>
        <dbReference type="Google" id="ProtNLM"/>
    </source>
</evidence>
<evidence type="ECO:0000256" key="2">
    <source>
        <dbReference type="PROSITE-ProRule" id="PRU00252"/>
    </source>
</evidence>
<dbReference type="InterPro" id="IPR000424">
    <property type="entry name" value="Primosome_PriB/ssb"/>
</dbReference>
<gene>
    <name evidence="3" type="ORF">AABB24_008501</name>
</gene>
<accession>A0ABD2UTT0</accession>
<evidence type="ECO:0000313" key="3">
    <source>
        <dbReference type="EMBL" id="KAL3371993.1"/>
    </source>
</evidence>
<dbReference type="InterPro" id="IPR012340">
    <property type="entry name" value="NA-bd_OB-fold"/>
</dbReference>
<organism evidence="3 4">
    <name type="scientific">Solanum stoloniferum</name>
    <dbReference type="NCBI Taxonomy" id="62892"/>
    <lineage>
        <taxon>Eukaryota</taxon>
        <taxon>Viridiplantae</taxon>
        <taxon>Streptophyta</taxon>
        <taxon>Embryophyta</taxon>
        <taxon>Tracheophyta</taxon>
        <taxon>Spermatophyta</taxon>
        <taxon>Magnoliopsida</taxon>
        <taxon>eudicotyledons</taxon>
        <taxon>Gunneridae</taxon>
        <taxon>Pentapetalae</taxon>
        <taxon>asterids</taxon>
        <taxon>lamiids</taxon>
        <taxon>Solanales</taxon>
        <taxon>Solanaceae</taxon>
        <taxon>Solanoideae</taxon>
        <taxon>Solaneae</taxon>
        <taxon>Solanum</taxon>
    </lineage>
</organism>
<dbReference type="GO" id="GO:0003677">
    <property type="term" value="F:DNA binding"/>
    <property type="evidence" value="ECO:0007669"/>
    <property type="project" value="UniProtKB-UniRule"/>
</dbReference>
<comment type="caution">
    <text evidence="3">The sequence shown here is derived from an EMBL/GenBank/DDBJ whole genome shotgun (WGS) entry which is preliminary data.</text>
</comment>
<reference evidence="3 4" key="1">
    <citation type="submission" date="2024-05" db="EMBL/GenBank/DDBJ databases">
        <title>De novo assembly of an allotetraploid wild potato.</title>
        <authorList>
            <person name="Hosaka A.J."/>
        </authorList>
    </citation>
    <scope>NUCLEOTIDE SEQUENCE [LARGE SCALE GENOMIC DNA]</scope>
    <source>
        <tissue evidence="3">Young leaves</tissue>
    </source>
</reference>
<keyword evidence="1 2" id="KW-0238">DNA-binding</keyword>
<dbReference type="InterPro" id="IPR011344">
    <property type="entry name" value="ssDNA-bd"/>
</dbReference>
<proteinExistence type="predicted"/>
<name>A0ABD2UTT0_9SOLN</name>
<protein>
    <recommendedName>
        <fullName evidence="5">Protein OSB1, mitochondrial</fullName>
    </recommendedName>
</protein>
<dbReference type="PROSITE" id="PS50935">
    <property type="entry name" value="SSB"/>
    <property type="match status" value="1"/>
</dbReference>
<evidence type="ECO:0000256" key="1">
    <source>
        <dbReference type="ARBA" id="ARBA00023125"/>
    </source>
</evidence>
<keyword evidence="4" id="KW-1185">Reference proteome</keyword>
<dbReference type="SUPFAM" id="SSF50249">
    <property type="entry name" value="Nucleic acid-binding proteins"/>
    <property type="match status" value="1"/>
</dbReference>
<dbReference type="EMBL" id="JBJKTR010000004">
    <property type="protein sequence ID" value="KAL3371993.1"/>
    <property type="molecule type" value="Genomic_DNA"/>
</dbReference>
<dbReference type="AlphaFoldDB" id="A0ABD2UTT0"/>
<dbReference type="Gene3D" id="2.40.50.140">
    <property type="entry name" value="Nucleic acid-binding proteins"/>
    <property type="match status" value="1"/>
</dbReference>
<dbReference type="Pfam" id="PF00436">
    <property type="entry name" value="SSB"/>
    <property type="match status" value="1"/>
</dbReference>
<feature type="non-terminal residue" evidence="3">
    <location>
        <position position="1"/>
    </location>
</feature>